<name>A0ABS7UGS7_9ACTN</name>
<proteinExistence type="predicted"/>
<dbReference type="Proteomes" id="UP000780875">
    <property type="component" value="Unassembled WGS sequence"/>
</dbReference>
<comment type="caution">
    <text evidence="1">The sequence shown here is derived from an EMBL/GenBank/DDBJ whole genome shotgun (WGS) entry which is preliminary data.</text>
</comment>
<sequence>MAGRRSEAQELDEALEAVRRAFYVINEASDKLRGAREWSVYDTWFGGFVASVFKRQHLDRADLAMRNIDLAMVAVRDELADVDVQGLGDVGDLGIGRAAGTLDIWFDNVLTDLSTGARVRKAQDRVNLLARALVVLQQDLERRRAALESGS</sequence>
<keyword evidence="2" id="KW-1185">Reference proteome</keyword>
<organism evidence="1 2">
    <name type="scientific">Nocardioides mangrovi</name>
    <dbReference type="NCBI Taxonomy" id="2874580"/>
    <lineage>
        <taxon>Bacteria</taxon>
        <taxon>Bacillati</taxon>
        <taxon>Actinomycetota</taxon>
        <taxon>Actinomycetes</taxon>
        <taxon>Propionibacteriales</taxon>
        <taxon>Nocardioidaceae</taxon>
        <taxon>Nocardioides</taxon>
    </lineage>
</organism>
<dbReference type="RefSeq" id="WP_224124161.1">
    <property type="nucleotide sequence ID" value="NZ_JAIQZJ010000010.1"/>
</dbReference>
<dbReference type="EMBL" id="JAIQZJ010000010">
    <property type="protein sequence ID" value="MBZ5739797.1"/>
    <property type="molecule type" value="Genomic_DNA"/>
</dbReference>
<protein>
    <submittedName>
        <fullName evidence="1">Uncharacterized protein</fullName>
    </submittedName>
</protein>
<gene>
    <name evidence="1" type="ORF">K8U61_16600</name>
</gene>
<accession>A0ABS7UGS7</accession>
<reference evidence="1 2" key="1">
    <citation type="submission" date="2021-09" db="EMBL/GenBank/DDBJ databases">
        <title>Whole genome sequence of Nocardioides sp. GBK3QG-3.</title>
        <authorList>
            <person name="Tuo L."/>
        </authorList>
    </citation>
    <scope>NUCLEOTIDE SEQUENCE [LARGE SCALE GENOMIC DNA]</scope>
    <source>
        <strain evidence="1 2">GBK3QG-3</strain>
    </source>
</reference>
<evidence type="ECO:0000313" key="2">
    <source>
        <dbReference type="Proteomes" id="UP000780875"/>
    </source>
</evidence>
<evidence type="ECO:0000313" key="1">
    <source>
        <dbReference type="EMBL" id="MBZ5739797.1"/>
    </source>
</evidence>